<dbReference type="InterPro" id="IPR019734">
    <property type="entry name" value="TPR_rpt"/>
</dbReference>
<dbReference type="Gene3D" id="1.25.40.10">
    <property type="entry name" value="Tetratricopeptide repeat domain"/>
    <property type="match status" value="1"/>
</dbReference>
<dbReference type="OrthoDB" id="2423701at2759"/>
<dbReference type="PANTHER" id="PTHR45831">
    <property type="entry name" value="LD24721P"/>
    <property type="match status" value="1"/>
</dbReference>
<protein>
    <submittedName>
        <fullName evidence="4">Uncharacterized protein</fullName>
    </submittedName>
</protein>
<evidence type="ECO:0000313" key="5">
    <source>
        <dbReference type="Proteomes" id="UP000799118"/>
    </source>
</evidence>
<feature type="non-terminal residue" evidence="4">
    <location>
        <position position="81"/>
    </location>
</feature>
<dbReference type="InterPro" id="IPR011990">
    <property type="entry name" value="TPR-like_helical_dom_sf"/>
</dbReference>
<sequence>MALPQAANIDLANKLKEEGNAFFREEKYTQALEKYNEALQVGGDSAVLYSNRSACRMKLKKYAVQLDPNFVKAHARLAAAY</sequence>
<gene>
    <name evidence="4" type="ORF">BT96DRAFT_864622</name>
</gene>
<accession>A0A6A4H136</accession>
<dbReference type="EMBL" id="ML769610">
    <property type="protein sequence ID" value="KAE9391902.1"/>
    <property type="molecule type" value="Genomic_DNA"/>
</dbReference>
<dbReference type="PANTHER" id="PTHR45831:SF2">
    <property type="entry name" value="LD24721P"/>
    <property type="match status" value="1"/>
</dbReference>
<feature type="repeat" description="TPR" evidence="3">
    <location>
        <begin position="12"/>
        <end position="45"/>
    </location>
</feature>
<dbReference type="SUPFAM" id="SSF48452">
    <property type="entry name" value="TPR-like"/>
    <property type="match status" value="1"/>
</dbReference>
<evidence type="ECO:0000256" key="2">
    <source>
        <dbReference type="ARBA" id="ARBA00022803"/>
    </source>
</evidence>
<dbReference type="GO" id="GO:0060090">
    <property type="term" value="F:molecular adaptor activity"/>
    <property type="evidence" value="ECO:0007669"/>
    <property type="project" value="TreeGrafter"/>
</dbReference>
<dbReference type="AlphaFoldDB" id="A0A6A4H136"/>
<reference evidence="4" key="1">
    <citation type="journal article" date="2019" name="Environ. Microbiol.">
        <title>Fungal ecological strategies reflected in gene transcription - a case study of two litter decomposers.</title>
        <authorList>
            <person name="Barbi F."/>
            <person name="Kohler A."/>
            <person name="Barry K."/>
            <person name="Baskaran P."/>
            <person name="Daum C."/>
            <person name="Fauchery L."/>
            <person name="Ihrmark K."/>
            <person name="Kuo A."/>
            <person name="LaButti K."/>
            <person name="Lipzen A."/>
            <person name="Morin E."/>
            <person name="Grigoriev I.V."/>
            <person name="Henrissat B."/>
            <person name="Lindahl B."/>
            <person name="Martin F."/>
        </authorList>
    </citation>
    <scope>NUCLEOTIDE SEQUENCE</scope>
    <source>
        <strain evidence="4">JB14</strain>
    </source>
</reference>
<dbReference type="Proteomes" id="UP000799118">
    <property type="component" value="Unassembled WGS sequence"/>
</dbReference>
<dbReference type="PROSITE" id="PS50005">
    <property type="entry name" value="TPR"/>
    <property type="match status" value="1"/>
</dbReference>
<dbReference type="GO" id="GO:0006620">
    <property type="term" value="P:post-translational protein targeting to endoplasmic reticulum membrane"/>
    <property type="evidence" value="ECO:0007669"/>
    <property type="project" value="TreeGrafter"/>
</dbReference>
<evidence type="ECO:0000313" key="4">
    <source>
        <dbReference type="EMBL" id="KAE9391902.1"/>
    </source>
</evidence>
<organism evidence="4 5">
    <name type="scientific">Gymnopus androsaceus JB14</name>
    <dbReference type="NCBI Taxonomy" id="1447944"/>
    <lineage>
        <taxon>Eukaryota</taxon>
        <taxon>Fungi</taxon>
        <taxon>Dikarya</taxon>
        <taxon>Basidiomycota</taxon>
        <taxon>Agaricomycotina</taxon>
        <taxon>Agaricomycetes</taxon>
        <taxon>Agaricomycetidae</taxon>
        <taxon>Agaricales</taxon>
        <taxon>Marasmiineae</taxon>
        <taxon>Omphalotaceae</taxon>
        <taxon>Gymnopus</taxon>
    </lineage>
</organism>
<name>A0A6A4H136_9AGAR</name>
<keyword evidence="2 3" id="KW-0802">TPR repeat</keyword>
<dbReference type="InterPro" id="IPR047150">
    <property type="entry name" value="SGT"/>
</dbReference>
<dbReference type="GO" id="GO:0016020">
    <property type="term" value="C:membrane"/>
    <property type="evidence" value="ECO:0007669"/>
    <property type="project" value="TreeGrafter"/>
</dbReference>
<proteinExistence type="predicted"/>
<keyword evidence="5" id="KW-1185">Reference proteome</keyword>
<dbReference type="GO" id="GO:0072380">
    <property type="term" value="C:TRC complex"/>
    <property type="evidence" value="ECO:0007669"/>
    <property type="project" value="TreeGrafter"/>
</dbReference>
<evidence type="ECO:0000256" key="3">
    <source>
        <dbReference type="PROSITE-ProRule" id="PRU00339"/>
    </source>
</evidence>
<evidence type="ECO:0000256" key="1">
    <source>
        <dbReference type="ARBA" id="ARBA00022737"/>
    </source>
</evidence>
<keyword evidence="1" id="KW-0677">Repeat</keyword>